<dbReference type="EMBL" id="FQZK01000004">
    <property type="protein sequence ID" value="SHJ20588.1"/>
    <property type="molecule type" value="Genomic_DNA"/>
</dbReference>
<dbReference type="AlphaFoldDB" id="A0A1M6HEC3"/>
<reference evidence="3 4" key="1">
    <citation type="submission" date="2016-11" db="EMBL/GenBank/DDBJ databases">
        <authorList>
            <person name="Jaros S."/>
            <person name="Januszkiewicz K."/>
            <person name="Wedrychowicz H."/>
        </authorList>
    </citation>
    <scope>NUCLEOTIDE SEQUENCE [LARGE SCALE GENOMIC DNA]</scope>
    <source>
        <strain evidence="3 4">CGMCC 4.5723</strain>
    </source>
</reference>
<accession>A0A1M6HEC3</accession>
<dbReference type="Proteomes" id="UP000184452">
    <property type="component" value="Unassembled WGS sequence"/>
</dbReference>
<sequence>MEGPISAGPLMVLVYAAIPVLVILFVIWVLRRDVARKQRAVRSPDYWKERPDGRRYPTGWDRSPGAGSARRGPEGGPAADDLPPPEGGDPPVR</sequence>
<name>A0A1M6HEC3_9ACTN</name>
<feature type="compositionally biased region" description="Basic and acidic residues" evidence="1">
    <location>
        <begin position="45"/>
        <end position="55"/>
    </location>
</feature>
<organism evidence="3 4">
    <name type="scientific">Nocardiopsis flavescens</name>
    <dbReference type="NCBI Taxonomy" id="758803"/>
    <lineage>
        <taxon>Bacteria</taxon>
        <taxon>Bacillati</taxon>
        <taxon>Actinomycetota</taxon>
        <taxon>Actinomycetes</taxon>
        <taxon>Streptosporangiales</taxon>
        <taxon>Nocardiopsidaceae</taxon>
        <taxon>Nocardiopsis</taxon>
    </lineage>
</organism>
<gene>
    <name evidence="3" type="ORF">SAMN05421803_104153</name>
</gene>
<dbReference type="OrthoDB" id="3432459at2"/>
<proteinExistence type="predicted"/>
<feature type="compositionally biased region" description="Pro residues" evidence="1">
    <location>
        <begin position="82"/>
        <end position="93"/>
    </location>
</feature>
<keyword evidence="2" id="KW-1133">Transmembrane helix</keyword>
<evidence type="ECO:0000256" key="1">
    <source>
        <dbReference type="SAM" id="MobiDB-lite"/>
    </source>
</evidence>
<evidence type="ECO:0000313" key="3">
    <source>
        <dbReference type="EMBL" id="SHJ20588.1"/>
    </source>
</evidence>
<keyword evidence="2" id="KW-0812">Transmembrane</keyword>
<evidence type="ECO:0000256" key="2">
    <source>
        <dbReference type="SAM" id="Phobius"/>
    </source>
</evidence>
<protein>
    <submittedName>
        <fullName evidence="3">Uncharacterized protein</fullName>
    </submittedName>
</protein>
<feature type="region of interest" description="Disordered" evidence="1">
    <location>
        <begin position="38"/>
        <end position="93"/>
    </location>
</feature>
<keyword evidence="2" id="KW-0472">Membrane</keyword>
<keyword evidence="4" id="KW-1185">Reference proteome</keyword>
<evidence type="ECO:0000313" key="4">
    <source>
        <dbReference type="Proteomes" id="UP000184452"/>
    </source>
</evidence>
<feature type="transmembrane region" description="Helical" evidence="2">
    <location>
        <begin position="12"/>
        <end position="30"/>
    </location>
</feature>
<dbReference type="STRING" id="758803.SAMN05421803_104153"/>
<dbReference type="RefSeq" id="WP_073377905.1">
    <property type="nucleotide sequence ID" value="NZ_FQZK01000004.1"/>
</dbReference>